<feature type="domain" description="Nrap protein" evidence="7">
    <location>
        <begin position="238"/>
        <end position="387"/>
    </location>
</feature>
<dbReference type="InterPro" id="IPR035371">
    <property type="entry name" value="Nrap_D6"/>
</dbReference>
<dbReference type="Proteomes" id="UP000189703">
    <property type="component" value="Unplaced"/>
</dbReference>
<dbReference type="InterPro" id="IPR035368">
    <property type="entry name" value="Nrap_D3"/>
</dbReference>
<evidence type="ECO:0000256" key="1">
    <source>
        <dbReference type="ARBA" id="ARBA00004604"/>
    </source>
</evidence>
<evidence type="ECO:0000313" key="12">
    <source>
        <dbReference type="Proteomes" id="UP000189703"/>
    </source>
</evidence>
<dbReference type="InterPro" id="IPR035370">
    <property type="entry name" value="Nrap_D5"/>
</dbReference>
<dbReference type="GeneID" id="104595675"/>
<dbReference type="OrthoDB" id="10251401at2759"/>
<feature type="domain" description="Nrap protein" evidence="8">
    <location>
        <begin position="392"/>
        <end position="546"/>
    </location>
</feature>
<keyword evidence="4 5" id="KW-0539">Nucleus</keyword>
<feature type="domain" description="Nrap protein" evidence="11">
    <location>
        <begin position="918"/>
        <end position="1055"/>
    </location>
</feature>
<organism evidence="12 13">
    <name type="scientific">Nelumbo nucifera</name>
    <name type="common">Sacred lotus</name>
    <dbReference type="NCBI Taxonomy" id="4432"/>
    <lineage>
        <taxon>Eukaryota</taxon>
        <taxon>Viridiplantae</taxon>
        <taxon>Streptophyta</taxon>
        <taxon>Embryophyta</taxon>
        <taxon>Tracheophyta</taxon>
        <taxon>Spermatophyta</taxon>
        <taxon>Magnoliopsida</taxon>
        <taxon>Proteales</taxon>
        <taxon>Nelumbonaceae</taxon>
        <taxon>Nelumbo</taxon>
    </lineage>
</organism>
<feature type="domain" description="Nrap protein" evidence="9">
    <location>
        <begin position="575"/>
        <end position="749"/>
    </location>
</feature>
<evidence type="ECO:0000256" key="2">
    <source>
        <dbReference type="ARBA" id="ARBA00006674"/>
    </source>
</evidence>
<dbReference type="Pfam" id="PF17404">
    <property type="entry name" value="Nrap_D3"/>
    <property type="match status" value="1"/>
</dbReference>
<dbReference type="GO" id="GO:0006409">
    <property type="term" value="P:tRNA export from nucleus"/>
    <property type="evidence" value="ECO:0000318"/>
    <property type="project" value="GO_Central"/>
</dbReference>
<name>A0A1U7ZNC5_NELNU</name>
<protein>
    <submittedName>
        <fullName evidence="13">Nucleolar protein 6 isoform X1</fullName>
    </submittedName>
</protein>
<comment type="subcellular location">
    <subcellularLocation>
        <location evidence="1 5">Nucleus</location>
        <location evidence="1 5">Nucleolus</location>
    </subcellularLocation>
</comment>
<evidence type="ECO:0000259" key="7">
    <source>
        <dbReference type="Pfam" id="PF17403"/>
    </source>
</evidence>
<dbReference type="GO" id="GO:0003723">
    <property type="term" value="F:RNA binding"/>
    <property type="evidence" value="ECO:0007669"/>
    <property type="project" value="UniProtKB-KW"/>
</dbReference>
<evidence type="ECO:0000256" key="4">
    <source>
        <dbReference type="ARBA" id="ARBA00023242"/>
    </source>
</evidence>
<dbReference type="Gene3D" id="1.10.1410.10">
    <property type="match status" value="1"/>
</dbReference>
<dbReference type="GO" id="GO:0034456">
    <property type="term" value="C:UTP-C complex"/>
    <property type="evidence" value="ECO:0000318"/>
    <property type="project" value="GO_Central"/>
</dbReference>
<accession>A0A1U7ZNC5</accession>
<gene>
    <name evidence="13" type="primary">LOC104595675</name>
</gene>
<keyword evidence="12" id="KW-1185">Reference proteome</keyword>
<evidence type="ECO:0000259" key="9">
    <source>
        <dbReference type="Pfam" id="PF17405"/>
    </source>
</evidence>
<dbReference type="InterPro" id="IPR005554">
    <property type="entry name" value="NOL6/Upt22"/>
</dbReference>
<dbReference type="InterPro" id="IPR035369">
    <property type="entry name" value="Nrap_D4"/>
</dbReference>
<dbReference type="OMA" id="NPHGGKE"/>
<evidence type="ECO:0000259" key="6">
    <source>
        <dbReference type="Pfam" id="PF03813"/>
    </source>
</evidence>
<sequence>MENWATESMELKVRELLKEVQLDYSLSITRFVDDAVSFIRETIDSIPENVKVGADAAPCFIRDIGADKVDFTFKKPKSIEIGGSYSMKLITKPDVNVDLFLRMPKDCFHEKDYLNHRYHAKRCLYLCTIKKYLTSSSKFRKIEWSTFQNEARKPVLVVYPVQELAELPGFFIRIIPTATSLFNVSKLDLTRNNARTVNQEENAPQATPKYSSSILEDMLLEENAEFVRKAFLGWKELGEALSLLKVWSRNRSSIYCYDCLNGFLISAIVSYLATESGGNRINRSMKAIQIFRVTLDFIATPKLWNKGLFLQHQGQCSIKKERDGKLQARSQYLQSFPVVLCDSSAHFNLAFRMSRNGFVELRDEAALTLTCIDKCRDGGFEEVFMTKVDFPAKYDHCIRINLKGNSKVCSSGFCLDDECWRIYEDKVHLLLEQGLGDRAKFIRVTWRNCPSELTIEEGLSKFDSEPLLVGILASSFDKSFRVVDIGPNAENKEEVLWFRRFWGEKAELRRFKDGTIAESTVWECKQWERHLIIKRITEYVLSRHLSLSKDNMVHVADQLDFCLLHGVGDPISFSGDLLTAFEVLAKRLRNLEDIPLRVSSVQPLDPGSSLSWFTSVFPPEPHPLANEKIVSQRLEKLTSVCIQPVEVMIQLEGSGNWPMDDVAIEKTKTAFLLKIGESLQNRWGMKCVASEDEVDVLMSGYAFRLRILHERGLSLLKKQVGNDQVKRVSSIDKELLIRSQHSSMINGLQGCYPTYGPVVRLAKRWVTSHLFSAYLAAEAIELLVAYLFLKPLPFQAPCSRITGFLRFLRLLSDYDWTFSPLVIDINNDLSLKDDKEISENFMLSRKSYEENAKTVEPAMFLATAYDKASEAWTRHSPNTSELRRMVAYAQRSADFLTNIILKDQMDSHRWESLFRTPLNNYDAIVLLHKDRLPYPQRLLFPSEVKLGKHVAKGNASKDFHPYVLPGDRHGNLEELKNKLMLNFDPMRCFVDDLKKEFSGTFKVWYDSIGGDAIGLTWEKPFSRKREREAAGEERRDPIDVLKDVGEVGKGFVRSIYFLKAPKLTS</sequence>
<evidence type="ECO:0000259" key="10">
    <source>
        <dbReference type="Pfam" id="PF17406"/>
    </source>
</evidence>
<dbReference type="Pfam" id="PF17407">
    <property type="entry name" value="Nrap_D6"/>
    <property type="match status" value="1"/>
</dbReference>
<dbReference type="Pfam" id="PF17406">
    <property type="entry name" value="Nrap_D5"/>
    <property type="match status" value="1"/>
</dbReference>
<feature type="domain" description="Nrap protein" evidence="6">
    <location>
        <begin position="97"/>
        <end position="230"/>
    </location>
</feature>
<dbReference type="InterPro" id="IPR035367">
    <property type="entry name" value="Nrap_D2"/>
</dbReference>
<dbReference type="PANTHER" id="PTHR17972">
    <property type="entry name" value="NUCLEOLAR RNA-ASSOCIATED PROTEIN"/>
    <property type="match status" value="1"/>
</dbReference>
<dbReference type="GO" id="GO:0032545">
    <property type="term" value="C:CURI complex"/>
    <property type="evidence" value="ECO:0000318"/>
    <property type="project" value="GO_Central"/>
</dbReference>
<dbReference type="PANTHER" id="PTHR17972:SF0">
    <property type="entry name" value="NUCLEOLAR PROTEIN 6"/>
    <property type="match status" value="1"/>
</dbReference>
<dbReference type="eggNOG" id="KOG2054">
    <property type="taxonomic scope" value="Eukaryota"/>
</dbReference>
<dbReference type="Pfam" id="PF03813">
    <property type="entry name" value="Nrap"/>
    <property type="match status" value="1"/>
</dbReference>
<evidence type="ECO:0000259" key="8">
    <source>
        <dbReference type="Pfam" id="PF17404"/>
    </source>
</evidence>
<dbReference type="STRING" id="4432.A0A1U7ZNC5"/>
<dbReference type="GO" id="GO:0006364">
    <property type="term" value="P:rRNA processing"/>
    <property type="evidence" value="ECO:0000318"/>
    <property type="project" value="GO_Central"/>
</dbReference>
<evidence type="ECO:0000313" key="13">
    <source>
        <dbReference type="RefSeq" id="XP_010254815.1"/>
    </source>
</evidence>
<keyword evidence="3 5" id="KW-0694">RNA-binding</keyword>
<dbReference type="Pfam" id="PF17405">
    <property type="entry name" value="Nrap_D4"/>
    <property type="match status" value="1"/>
</dbReference>
<dbReference type="GO" id="GO:0032040">
    <property type="term" value="C:small-subunit processome"/>
    <property type="evidence" value="ECO:0000318"/>
    <property type="project" value="GO_Central"/>
</dbReference>
<reference evidence="13" key="1">
    <citation type="submission" date="2025-08" db="UniProtKB">
        <authorList>
            <consortium name="RefSeq"/>
        </authorList>
    </citation>
    <scope>IDENTIFICATION</scope>
</reference>
<feature type="domain" description="Nrap protein" evidence="10">
    <location>
        <begin position="752"/>
        <end position="915"/>
    </location>
</feature>
<evidence type="ECO:0000256" key="5">
    <source>
        <dbReference type="RuleBase" id="RU364032"/>
    </source>
</evidence>
<evidence type="ECO:0000256" key="3">
    <source>
        <dbReference type="ARBA" id="ARBA00022884"/>
    </source>
</evidence>
<dbReference type="InParanoid" id="A0A1U7ZNC5"/>
<evidence type="ECO:0000259" key="11">
    <source>
        <dbReference type="Pfam" id="PF17407"/>
    </source>
</evidence>
<dbReference type="RefSeq" id="XP_010254815.1">
    <property type="nucleotide sequence ID" value="XM_010256513.2"/>
</dbReference>
<dbReference type="AlphaFoldDB" id="A0A1U7ZNC5"/>
<dbReference type="Pfam" id="PF17403">
    <property type="entry name" value="Nrap_D2"/>
    <property type="match status" value="1"/>
</dbReference>
<dbReference type="FunCoup" id="A0A1U7ZNC5">
    <property type="interactions" value="3697"/>
</dbReference>
<comment type="similarity">
    <text evidence="2 5">Belongs to the NRAP family.</text>
</comment>
<dbReference type="KEGG" id="nnu:104595675"/>
<proteinExistence type="inferred from homology"/>
<dbReference type="InterPro" id="IPR035082">
    <property type="entry name" value="Nrap_D1"/>
</dbReference>